<dbReference type="Pfam" id="PF17919">
    <property type="entry name" value="RT_RNaseH_2"/>
    <property type="match status" value="1"/>
</dbReference>
<evidence type="ECO:0000259" key="1">
    <source>
        <dbReference type="Pfam" id="PF17919"/>
    </source>
</evidence>
<comment type="caution">
    <text evidence="2">The sequence shown here is derived from an EMBL/GenBank/DDBJ whole genome shotgun (WGS) entry which is preliminary data.</text>
</comment>
<dbReference type="PANTHER" id="PTHR37984">
    <property type="entry name" value="PROTEIN CBG26694"/>
    <property type="match status" value="1"/>
</dbReference>
<reference evidence="2 3" key="1">
    <citation type="submission" date="2022-12" db="EMBL/GenBank/DDBJ databases">
        <title>Chromosome-level genome assembly of true bugs.</title>
        <authorList>
            <person name="Ma L."/>
            <person name="Li H."/>
        </authorList>
    </citation>
    <scope>NUCLEOTIDE SEQUENCE [LARGE SCALE GENOMIC DNA]</scope>
    <source>
        <strain evidence="2">Lab_2022b</strain>
    </source>
</reference>
<dbReference type="GO" id="GO:0071897">
    <property type="term" value="P:DNA biosynthetic process"/>
    <property type="evidence" value="ECO:0007669"/>
    <property type="project" value="UniProtKB-ARBA"/>
</dbReference>
<gene>
    <name evidence="2" type="ORF">O3M35_007743</name>
</gene>
<dbReference type="EMBL" id="JAPXFL010000004">
    <property type="protein sequence ID" value="KAK9507989.1"/>
    <property type="molecule type" value="Genomic_DNA"/>
</dbReference>
<dbReference type="AlphaFoldDB" id="A0AAW1DD37"/>
<dbReference type="InterPro" id="IPR050951">
    <property type="entry name" value="Retrovirus_Pol_polyprotein"/>
</dbReference>
<feature type="domain" description="Reverse transcriptase/retrotransposon-derived protein RNase H-like" evidence="1">
    <location>
        <begin position="112"/>
        <end position="157"/>
    </location>
</feature>
<accession>A0AAW1DD37</accession>
<dbReference type="Proteomes" id="UP001461498">
    <property type="component" value="Unassembled WGS sequence"/>
</dbReference>
<protein>
    <recommendedName>
        <fullName evidence="1">Reverse transcriptase/retrotransposon-derived protein RNase H-like domain-containing protein</fullName>
    </recommendedName>
</protein>
<evidence type="ECO:0000313" key="3">
    <source>
        <dbReference type="Proteomes" id="UP001461498"/>
    </source>
</evidence>
<proteinExistence type="predicted"/>
<organism evidence="2 3">
    <name type="scientific">Rhynocoris fuscipes</name>
    <dbReference type="NCBI Taxonomy" id="488301"/>
    <lineage>
        <taxon>Eukaryota</taxon>
        <taxon>Metazoa</taxon>
        <taxon>Ecdysozoa</taxon>
        <taxon>Arthropoda</taxon>
        <taxon>Hexapoda</taxon>
        <taxon>Insecta</taxon>
        <taxon>Pterygota</taxon>
        <taxon>Neoptera</taxon>
        <taxon>Paraneoptera</taxon>
        <taxon>Hemiptera</taxon>
        <taxon>Heteroptera</taxon>
        <taxon>Panheteroptera</taxon>
        <taxon>Cimicomorpha</taxon>
        <taxon>Reduviidae</taxon>
        <taxon>Harpactorinae</taxon>
        <taxon>Harpactorini</taxon>
        <taxon>Rhynocoris</taxon>
    </lineage>
</organism>
<dbReference type="PANTHER" id="PTHR37984:SF8">
    <property type="entry name" value="CCHC-TYPE DOMAIN-CONTAINING PROTEIN"/>
    <property type="match status" value="1"/>
</dbReference>
<sequence length="167" mass="18636">MNAKSTQRLSHYAKRHTVKQINSVCNYFGDGNDVDQFQPAINIVAPTSVDDAWDLSSNDMFTTAKTYYQKNSIEFCNRVQLIHAFDRCFQGGIEDHITISTKDAFFVPSSPCDASSSGLGACLLQKGHSIEFASRTLNNAEQNYAQIERELLSVVFAELDESSRDAH</sequence>
<dbReference type="InterPro" id="IPR041577">
    <property type="entry name" value="RT_RNaseH_2"/>
</dbReference>
<name>A0AAW1DD37_9HEMI</name>
<keyword evidence="3" id="KW-1185">Reference proteome</keyword>
<dbReference type="InterPro" id="IPR043502">
    <property type="entry name" value="DNA/RNA_pol_sf"/>
</dbReference>
<dbReference type="SUPFAM" id="SSF56672">
    <property type="entry name" value="DNA/RNA polymerases"/>
    <property type="match status" value="1"/>
</dbReference>
<evidence type="ECO:0000313" key="2">
    <source>
        <dbReference type="EMBL" id="KAK9507989.1"/>
    </source>
</evidence>